<feature type="domain" description="UvrD-like helicase ATP-binding" evidence="17">
    <location>
        <begin position="12"/>
        <end position="493"/>
    </location>
</feature>
<organism evidence="19 20">
    <name type="scientific">Ralstonia solanacearum (strain Po82)</name>
    <dbReference type="NCBI Taxonomy" id="1031711"/>
    <lineage>
        <taxon>Bacteria</taxon>
        <taxon>Pseudomonadati</taxon>
        <taxon>Pseudomonadota</taxon>
        <taxon>Betaproteobacteria</taxon>
        <taxon>Burkholderiales</taxon>
        <taxon>Burkholderiaceae</taxon>
        <taxon>Ralstonia</taxon>
        <taxon>Ralstonia solanacearum species complex</taxon>
    </lineage>
</organism>
<keyword evidence="6 19" id="KW-0269">Exonuclease</keyword>
<evidence type="ECO:0000256" key="9">
    <source>
        <dbReference type="ARBA" id="ARBA00023204"/>
    </source>
</evidence>
<dbReference type="InterPro" id="IPR011604">
    <property type="entry name" value="PDDEXK-like_dom_sf"/>
</dbReference>
<dbReference type="GO" id="GO:0005829">
    <property type="term" value="C:cytosol"/>
    <property type="evidence" value="ECO:0007669"/>
    <property type="project" value="TreeGrafter"/>
</dbReference>
<dbReference type="Pfam" id="PF13361">
    <property type="entry name" value="UvrD_C"/>
    <property type="match status" value="1"/>
</dbReference>
<dbReference type="PROSITE" id="PS51217">
    <property type="entry name" value="UVRD_HELICASE_CTER"/>
    <property type="match status" value="1"/>
</dbReference>
<dbReference type="Pfam" id="PF00580">
    <property type="entry name" value="UvrD-helicase"/>
    <property type="match status" value="1"/>
</dbReference>
<protein>
    <recommendedName>
        <fullName evidence="12">DNA 3'-5' helicase</fullName>
        <ecNumber evidence="12">5.6.2.4</ecNumber>
    </recommendedName>
    <alternativeName>
        <fullName evidence="13">DNA 3'-5' helicase II</fullName>
    </alternativeName>
</protein>
<evidence type="ECO:0000256" key="11">
    <source>
        <dbReference type="ARBA" id="ARBA00034617"/>
    </source>
</evidence>
<evidence type="ECO:0000256" key="3">
    <source>
        <dbReference type="ARBA" id="ARBA00022763"/>
    </source>
</evidence>
<dbReference type="InterPro" id="IPR014017">
    <property type="entry name" value="DNA_helicase_UvrD-like_C"/>
</dbReference>
<evidence type="ECO:0000256" key="10">
    <source>
        <dbReference type="ARBA" id="ARBA00023235"/>
    </source>
</evidence>
<dbReference type="GO" id="GO:0004527">
    <property type="term" value="F:exonuclease activity"/>
    <property type="evidence" value="ECO:0007669"/>
    <property type="project" value="UniProtKB-KW"/>
</dbReference>
<dbReference type="GO" id="GO:0003677">
    <property type="term" value="F:DNA binding"/>
    <property type="evidence" value="ECO:0007669"/>
    <property type="project" value="UniProtKB-KW"/>
</dbReference>
<dbReference type="PANTHER" id="PTHR11070">
    <property type="entry name" value="UVRD / RECB / PCRA DNA HELICASE FAMILY MEMBER"/>
    <property type="match status" value="1"/>
</dbReference>
<dbReference type="InterPro" id="IPR014016">
    <property type="entry name" value="UvrD-like_ATP-bd"/>
</dbReference>
<dbReference type="GO" id="GO:0043138">
    <property type="term" value="F:3'-5' DNA helicase activity"/>
    <property type="evidence" value="ECO:0007669"/>
    <property type="project" value="UniProtKB-EC"/>
</dbReference>
<keyword evidence="7 15" id="KW-0067">ATP-binding</keyword>
<evidence type="ECO:0000256" key="13">
    <source>
        <dbReference type="ARBA" id="ARBA00034923"/>
    </source>
</evidence>
<evidence type="ECO:0000256" key="14">
    <source>
        <dbReference type="ARBA" id="ARBA00048988"/>
    </source>
</evidence>
<dbReference type="GO" id="GO:0000725">
    <property type="term" value="P:recombinational repair"/>
    <property type="evidence" value="ECO:0007669"/>
    <property type="project" value="TreeGrafter"/>
</dbReference>
<evidence type="ECO:0000259" key="17">
    <source>
        <dbReference type="PROSITE" id="PS51198"/>
    </source>
</evidence>
<dbReference type="Gene3D" id="3.90.320.10">
    <property type="match status" value="1"/>
</dbReference>
<dbReference type="InterPro" id="IPR027417">
    <property type="entry name" value="P-loop_NTPase"/>
</dbReference>
<feature type="compositionally biased region" description="Basic and acidic residues" evidence="16">
    <location>
        <begin position="551"/>
        <end position="570"/>
    </location>
</feature>
<evidence type="ECO:0000313" key="20">
    <source>
        <dbReference type="Proteomes" id="UP000007953"/>
    </source>
</evidence>
<comment type="catalytic activity">
    <reaction evidence="11">
        <text>Couples ATP hydrolysis with the unwinding of duplex DNA by translocating in the 3'-5' direction.</text>
        <dbReference type="EC" id="5.6.2.4"/>
    </reaction>
</comment>
<proteinExistence type="predicted"/>
<evidence type="ECO:0000259" key="18">
    <source>
        <dbReference type="PROSITE" id="PS51217"/>
    </source>
</evidence>
<name>F6G343_RALS8</name>
<keyword evidence="4 15" id="KW-0378">Hydrolase</keyword>
<evidence type="ECO:0000256" key="6">
    <source>
        <dbReference type="ARBA" id="ARBA00022839"/>
    </source>
</evidence>
<dbReference type="PATRIC" id="fig|1031711.3.peg.2124"/>
<dbReference type="EC" id="5.6.2.4" evidence="12"/>
<dbReference type="Pfam" id="PF12705">
    <property type="entry name" value="PDDEXK_1"/>
    <property type="match status" value="1"/>
</dbReference>
<accession>F6G343</accession>
<keyword evidence="2 15" id="KW-0547">Nucleotide-binding</keyword>
<dbReference type="Gene3D" id="3.40.50.300">
    <property type="entry name" value="P-loop containing nucleotide triphosphate hydrolases"/>
    <property type="match status" value="4"/>
</dbReference>
<dbReference type="PROSITE" id="PS51198">
    <property type="entry name" value="UVRD_HELICASE_ATP_BIND"/>
    <property type="match status" value="1"/>
</dbReference>
<dbReference type="PANTHER" id="PTHR11070:SF2">
    <property type="entry name" value="ATP-DEPENDENT DNA HELICASE SRS2"/>
    <property type="match status" value="1"/>
</dbReference>
<evidence type="ECO:0000256" key="4">
    <source>
        <dbReference type="ARBA" id="ARBA00022801"/>
    </source>
</evidence>
<evidence type="ECO:0000256" key="12">
    <source>
        <dbReference type="ARBA" id="ARBA00034808"/>
    </source>
</evidence>
<dbReference type="SUPFAM" id="SSF52540">
    <property type="entry name" value="P-loop containing nucleoside triphosphate hydrolases"/>
    <property type="match status" value="1"/>
</dbReference>
<dbReference type="AlphaFoldDB" id="F6G343"/>
<reference evidence="19 20" key="1">
    <citation type="journal article" date="2011" name="J. Bacteriol.">
        <title>Complete genome sequence of the plant pathogen Ralstonia solanacearum strain Po82.</title>
        <authorList>
            <person name="Xu J."/>
            <person name="Zheng H.J."/>
            <person name="Liu L."/>
            <person name="Pan Z.C."/>
            <person name="Prior P."/>
            <person name="Tang B."/>
            <person name="Xu J.S."/>
            <person name="Zhang H."/>
            <person name="Tian Q."/>
            <person name="Zhang L.Q."/>
            <person name="Feng J."/>
        </authorList>
    </citation>
    <scope>NUCLEOTIDE SEQUENCE [LARGE SCALE GENOMIC DNA]</scope>
    <source>
        <strain evidence="19 20">Po82</strain>
    </source>
</reference>
<dbReference type="Proteomes" id="UP000007953">
    <property type="component" value="Chromosome"/>
</dbReference>
<evidence type="ECO:0000256" key="2">
    <source>
        <dbReference type="ARBA" id="ARBA00022741"/>
    </source>
</evidence>
<feature type="region of interest" description="Disordered" evidence="16">
    <location>
        <begin position="543"/>
        <end position="570"/>
    </location>
</feature>
<sequence>MSDHAYERDGAPVSPEAFSRAACDPQRSVVVEACAGSGKTWLLVTRMLRLLLAGAAPSDILAITFTRKAAEEMRQRLLDSLAQLAGADDAAAVRELVARTVDERDAPGLVATARGLYARVLESPSRMAIDTFHGWFGGLLRGAPLSSGVPQGASLREDAGRLRREAWAPFWRRLLAEEHAELRAAYDTLVDLVGDFQAGRLLDAMFAQRSDWWAYKAQAGAHPLGPLDDLLGDDAHTDPLIEALQDAALLADMLRVSGWLGQGGAAEGKRAVQIETAVTAARALDLSDAAARRDAFEALFTAFHTQAGKPRACKPTKALVKAIGEGSAQALVDLHGTLCEALAAYHARRHESRVRAINAALFTLGDALIERYQAYKRQARAMDFTDLEWEAARLMRDEDTAAYLQVRLDARYKHLLLDEFQDTNPMQWRILQGWLRGYEGTGTRPTVFLVGDPKQSIYRFRRADARLFDAARDMLVAGFDATVLRTNRTRRNAPAVLEWVNAVFLQARARGDYAIYAEQCTAVDAPAGQALLLPLVPVPEAVQTGETGETAPRDSLTEPREEAGDSQRYDEGRQVAACLRALHVGERVRENGDGRPVRWSDFQLLVRRKRYLADYERALRDAGVPYLSPRRGGLLATLEALDLCALLDFLMTPQADLPLAHVLRSPIFAVTDGDLIALAQTGEGASAPTWWERLTALAGQPHAAAQLRHAHRLLSRWLAVAPTLPVHDLLDHIVYTGELKRRYAERVPEVNREQALANLDAFLKLALDLDGGRYPSLPKFMAELRAIRQGDEEESPDEGVQGDAAEAPDAIDAELASDGLDAVQILTVHASKGLEAPFVVLLDSHHSDTRADTVGILIDWLPGAEAPAHFSAFGKTAERGRARDPLFAQEAALAERENWNLLYVAMTRARQALIVSGVANKRDGAAAQAVDEGDVSEVDGSASWYTLLATAGVATPAPAAQADAGGDAVHAGPQAVSYHDFRVPLTVTVRIGGTAERVADAPNAADAIFDQGAVAQGELLHAVLERLTRHGKPEQVPDAAAIARWFGATGITDADAARAAEAVRRMLAAEALAHVFDAARFDVAHNEVELFSPDGALLRIDRLIERGDEVLVVDYKLRLLPVERAAYADQLRGYVAAVAPMYPGCTVRAGVATAQGEWIDLDALPKPAKASHDATQGALF</sequence>
<dbReference type="EMBL" id="CP002819">
    <property type="protein sequence ID" value="AEG69476.1"/>
    <property type="molecule type" value="Genomic_DNA"/>
</dbReference>
<dbReference type="InterPro" id="IPR038726">
    <property type="entry name" value="PDDEXK_AddAB-type"/>
</dbReference>
<keyword evidence="1" id="KW-0540">Nuclease</keyword>
<evidence type="ECO:0000313" key="19">
    <source>
        <dbReference type="EMBL" id="AEG69476.1"/>
    </source>
</evidence>
<evidence type="ECO:0000256" key="15">
    <source>
        <dbReference type="PROSITE-ProRule" id="PRU00560"/>
    </source>
</evidence>
<keyword evidence="3" id="KW-0227">DNA damage</keyword>
<comment type="catalytic activity">
    <reaction evidence="14">
        <text>ATP + H2O = ADP + phosphate + H(+)</text>
        <dbReference type="Rhea" id="RHEA:13065"/>
        <dbReference type="ChEBI" id="CHEBI:15377"/>
        <dbReference type="ChEBI" id="CHEBI:15378"/>
        <dbReference type="ChEBI" id="CHEBI:30616"/>
        <dbReference type="ChEBI" id="CHEBI:43474"/>
        <dbReference type="ChEBI" id="CHEBI:456216"/>
        <dbReference type="EC" id="5.6.2.4"/>
    </reaction>
</comment>
<dbReference type="GO" id="GO:0005524">
    <property type="term" value="F:ATP binding"/>
    <property type="evidence" value="ECO:0007669"/>
    <property type="project" value="UniProtKB-UniRule"/>
</dbReference>
<keyword evidence="9" id="KW-0234">DNA repair</keyword>
<dbReference type="eggNOG" id="COG1074">
    <property type="taxonomic scope" value="Bacteria"/>
</dbReference>
<keyword evidence="10" id="KW-0413">Isomerase</keyword>
<feature type="binding site" evidence="15">
    <location>
        <begin position="33"/>
        <end position="40"/>
    </location>
    <ligand>
        <name>ATP</name>
        <dbReference type="ChEBI" id="CHEBI:30616"/>
    </ligand>
</feature>
<feature type="domain" description="UvrD-like helicase C-terminal" evidence="18">
    <location>
        <begin position="494"/>
        <end position="833"/>
    </location>
</feature>
<dbReference type="KEGG" id="rsn:RSPO_c02179"/>
<keyword evidence="5 15" id="KW-0347">Helicase</keyword>
<keyword evidence="8" id="KW-0238">DNA-binding</keyword>
<evidence type="ECO:0000256" key="1">
    <source>
        <dbReference type="ARBA" id="ARBA00022722"/>
    </source>
</evidence>
<dbReference type="Gene3D" id="1.10.486.10">
    <property type="entry name" value="PCRA, domain 4"/>
    <property type="match status" value="1"/>
</dbReference>
<evidence type="ECO:0000256" key="8">
    <source>
        <dbReference type="ARBA" id="ARBA00023125"/>
    </source>
</evidence>
<evidence type="ECO:0000256" key="7">
    <source>
        <dbReference type="ARBA" id="ARBA00022840"/>
    </source>
</evidence>
<dbReference type="GO" id="GO:0033202">
    <property type="term" value="C:DNA helicase complex"/>
    <property type="evidence" value="ECO:0007669"/>
    <property type="project" value="TreeGrafter"/>
</dbReference>
<dbReference type="RefSeq" id="WP_014617338.1">
    <property type="nucleotide sequence ID" value="NC_017574.1"/>
</dbReference>
<gene>
    <name evidence="19" type="primary">addA</name>
    <name evidence="19" type="ordered locus">RSPO_c02179</name>
</gene>
<evidence type="ECO:0000256" key="16">
    <source>
        <dbReference type="SAM" id="MobiDB-lite"/>
    </source>
</evidence>
<dbReference type="InterPro" id="IPR000212">
    <property type="entry name" value="DNA_helicase_UvrD/REP"/>
</dbReference>
<dbReference type="HOGENOM" id="CLU_001114_0_0_4"/>
<evidence type="ECO:0000256" key="5">
    <source>
        <dbReference type="ARBA" id="ARBA00022806"/>
    </source>
</evidence>